<dbReference type="InterPro" id="IPR010227">
    <property type="entry name" value="NADH_Q_OxRdtase_chainM/4"/>
</dbReference>
<dbReference type="PANTHER" id="PTHR43507:SF1">
    <property type="entry name" value="NADH-UBIQUINONE OXIDOREDUCTASE CHAIN 4"/>
    <property type="match status" value="1"/>
</dbReference>
<dbReference type="Pfam" id="PF00361">
    <property type="entry name" value="Proton_antipo_M"/>
    <property type="match status" value="1"/>
</dbReference>
<evidence type="ECO:0000256" key="2">
    <source>
        <dbReference type="ARBA" id="ARBA00009025"/>
    </source>
</evidence>
<dbReference type="AlphaFoldDB" id="A0A7U3YA49"/>
<feature type="transmembrane region" description="Helical" evidence="12">
    <location>
        <begin position="27"/>
        <end position="48"/>
    </location>
</feature>
<dbReference type="NCBIfam" id="NF004498">
    <property type="entry name" value="PRK05846.1-1"/>
    <property type="match status" value="1"/>
</dbReference>
<dbReference type="GO" id="GO:0016020">
    <property type="term" value="C:membrane"/>
    <property type="evidence" value="ECO:0007669"/>
    <property type="project" value="UniProtKB-SubCell"/>
</dbReference>
<sequence>MLLSLLIIIPFLSSFFSFFSPRLHNNFPRWIALSGIIATLLVVIQIFFQENYHIFQIRHYPNWNYQLIVPWISRFGIEFNIALDGLSIIMLIFSSFLSIIAIICSWNEIKKNEGFFYFNFMLVFTGIIGVFISCDLFLFFCFWEIMLIPMYFLIALWSDKTEKKKNFLAANKFFLYSQTSGLILLSSILLLVFSHYYSTNILTFNYNLLINKPINIYVEYIVMIGFFLSFAIKMPIVPFHGWLPDIHSRSLSCGSVEIIGVLLKTAPYALLRYNLVLFPDSTKSFSLIAVFWGIISIFYGAWIAFSQTNIKRLIAYSSVSHMGLILIGIYSNNERALQGVVIQMLSNSLTVAALCILSGQIYKRFKTQDMTKMGGLWSCIYWIPGFSLFFSLANLGVPGTGNFIGEFLILSGVFEVFPLVSILATIGIVFSSIYSLNVIQKIFYGPCKQNIKVFFINKQEVWTIIALVFTLVFLGLNPQKIIDVSYNSIHNIQKEFNNSILKIRS</sequence>
<evidence type="ECO:0000256" key="8">
    <source>
        <dbReference type="ARBA" id="ARBA00025811"/>
    </source>
</evidence>
<name>A0A7U3YA49_BUCA5</name>
<feature type="transmembrane region" description="Helical" evidence="12">
    <location>
        <begin position="285"/>
        <end position="306"/>
    </location>
</feature>
<reference evidence="14 15" key="1">
    <citation type="journal article" date="2009" name="Science">
        <title>The dynamics and time scale of ongoing genomic erosion in symbiotic bacteria.</title>
        <authorList>
            <person name="Moran N.A."/>
            <person name="McLaughlin H.J."/>
            <person name="Sorek R."/>
        </authorList>
    </citation>
    <scope>NUCLEOTIDE SEQUENCE [LARGE SCALE GENOMIC DNA]</scope>
    <source>
        <strain evidence="14 15">5A</strain>
    </source>
</reference>
<dbReference type="InterPro" id="IPR001750">
    <property type="entry name" value="ND/Mrp_TM"/>
</dbReference>
<dbReference type="GO" id="GO:0042773">
    <property type="term" value="P:ATP synthesis coupled electron transport"/>
    <property type="evidence" value="ECO:0007669"/>
    <property type="project" value="InterPro"/>
</dbReference>
<keyword evidence="14" id="KW-0560">Oxidoreductase</keyword>
<dbReference type="GO" id="GO:0048039">
    <property type="term" value="F:ubiquinone binding"/>
    <property type="evidence" value="ECO:0007669"/>
    <property type="project" value="TreeGrafter"/>
</dbReference>
<comment type="similarity">
    <text evidence="2">Belongs to the complex I subunit 4 family.</text>
</comment>
<comment type="subunit">
    <text evidence="8">Composed of 13 different subunits. Subunits NuoA, H, J, K, L, M, N constitute the membrane sector of the complex.</text>
</comment>
<organism evidence="14 15">
    <name type="scientific">Buchnera aphidicola subsp. Acyrthosiphon pisum (strain 5A)</name>
    <dbReference type="NCBI Taxonomy" id="563178"/>
    <lineage>
        <taxon>Bacteria</taxon>
        <taxon>Pseudomonadati</taxon>
        <taxon>Pseudomonadota</taxon>
        <taxon>Gammaproteobacteria</taxon>
        <taxon>Enterobacterales</taxon>
        <taxon>Erwiniaceae</taxon>
        <taxon>Buchnera</taxon>
    </lineage>
</organism>
<feature type="transmembrane region" description="Helical" evidence="12">
    <location>
        <begin position="115"/>
        <end position="143"/>
    </location>
</feature>
<dbReference type="InterPro" id="IPR003918">
    <property type="entry name" value="NADH_UbQ_OxRdtase"/>
</dbReference>
<dbReference type="EMBL" id="CP001161">
    <property type="protein sequence ID" value="ACL30538.1"/>
    <property type="molecule type" value="Genomic_DNA"/>
</dbReference>
<evidence type="ECO:0000256" key="1">
    <source>
        <dbReference type="ARBA" id="ARBA00004127"/>
    </source>
</evidence>
<keyword evidence="5 12" id="KW-1133">Transmembrane helix</keyword>
<evidence type="ECO:0000256" key="12">
    <source>
        <dbReference type="SAM" id="Phobius"/>
    </source>
</evidence>
<feature type="transmembrane region" description="Helical" evidence="12">
    <location>
        <begin position="173"/>
        <end position="197"/>
    </location>
</feature>
<evidence type="ECO:0000256" key="11">
    <source>
        <dbReference type="RuleBase" id="RU000320"/>
    </source>
</evidence>
<dbReference type="OrthoDB" id="9768329at2"/>
<evidence type="ECO:0000256" key="9">
    <source>
        <dbReference type="ARBA" id="ARBA00031584"/>
    </source>
</evidence>
<feature type="transmembrane region" description="Helical" evidence="12">
    <location>
        <begin position="336"/>
        <end position="362"/>
    </location>
</feature>
<feature type="domain" description="NADH:quinone oxidoreductase/Mrp antiporter transmembrane" evidence="13">
    <location>
        <begin position="133"/>
        <end position="430"/>
    </location>
</feature>
<accession>A0A7U3YA49</accession>
<evidence type="ECO:0000256" key="6">
    <source>
        <dbReference type="ARBA" id="ARBA00023136"/>
    </source>
</evidence>
<dbReference type="KEGG" id="bap:BUAP5A_163"/>
<feature type="transmembrane region" description="Helical" evidence="12">
    <location>
        <begin position="217"/>
        <end position="239"/>
    </location>
</feature>
<proteinExistence type="inferred from homology"/>
<evidence type="ECO:0000313" key="15">
    <source>
        <dbReference type="Proteomes" id="UP000006904"/>
    </source>
</evidence>
<dbReference type="GO" id="GO:0012505">
    <property type="term" value="C:endomembrane system"/>
    <property type="evidence" value="ECO:0007669"/>
    <property type="project" value="UniProtKB-SubCell"/>
</dbReference>
<dbReference type="GO" id="GO:0015990">
    <property type="term" value="P:electron transport coupled proton transport"/>
    <property type="evidence" value="ECO:0007669"/>
    <property type="project" value="TreeGrafter"/>
</dbReference>
<dbReference type="PRINTS" id="PR01437">
    <property type="entry name" value="NUOXDRDTASE4"/>
</dbReference>
<feature type="transmembrane region" description="Helical" evidence="12">
    <location>
        <begin position="313"/>
        <end position="330"/>
    </location>
</feature>
<dbReference type="RefSeq" id="WP_009874121.1">
    <property type="nucleotide sequence ID" value="NC_011833.1"/>
</dbReference>
<evidence type="ECO:0000313" key="14">
    <source>
        <dbReference type="EMBL" id="ACL30538.1"/>
    </source>
</evidence>
<dbReference type="GO" id="GO:0003954">
    <property type="term" value="F:NADH dehydrogenase activity"/>
    <property type="evidence" value="ECO:0007669"/>
    <property type="project" value="TreeGrafter"/>
</dbReference>
<feature type="transmembrane region" description="Helical" evidence="12">
    <location>
        <begin position="416"/>
        <end position="439"/>
    </location>
</feature>
<evidence type="ECO:0000256" key="5">
    <source>
        <dbReference type="ARBA" id="ARBA00022989"/>
    </source>
</evidence>
<comment type="subcellular location">
    <subcellularLocation>
        <location evidence="1">Endomembrane system</location>
        <topology evidence="1">Multi-pass membrane protein</topology>
    </subcellularLocation>
    <subcellularLocation>
        <location evidence="11">Membrane</location>
        <topology evidence="11">Multi-pass membrane protein</topology>
    </subcellularLocation>
</comment>
<protein>
    <recommendedName>
        <fullName evidence="3">NADH-quinone oxidoreductase subunit M</fullName>
    </recommendedName>
    <alternativeName>
        <fullName evidence="9">NADH dehydrogenase I subunit M</fullName>
    </alternativeName>
    <alternativeName>
        <fullName evidence="10">NDH-1 subunit M</fullName>
    </alternativeName>
</protein>
<comment type="function">
    <text evidence="7">NDH-1 shuttles electrons from NADH, via FMN and iron-sulfur (Fe-S) centers, to quinones in the respiratory chain. Couples the redox reaction to proton translocation (for every two electrons transferred, four hydrogen ions are translocated across the cytoplasmic membrane), and thus conserves the redox energy in a proton gradient.</text>
</comment>
<dbReference type="Proteomes" id="UP000006904">
    <property type="component" value="Chromosome"/>
</dbReference>
<feature type="transmembrane region" description="Helical" evidence="12">
    <location>
        <begin position="374"/>
        <end position="396"/>
    </location>
</feature>
<dbReference type="NCBIfam" id="TIGR01972">
    <property type="entry name" value="NDH_I_M"/>
    <property type="match status" value="1"/>
</dbReference>
<keyword evidence="6 12" id="KW-0472">Membrane</keyword>
<evidence type="ECO:0000256" key="3">
    <source>
        <dbReference type="ARBA" id="ARBA00019906"/>
    </source>
</evidence>
<gene>
    <name evidence="14" type="primary">nuoM</name>
    <name evidence="14" type="ordered locus">BUAP5A_163</name>
</gene>
<feature type="transmembrane region" description="Helical" evidence="12">
    <location>
        <begin position="81"/>
        <end position="103"/>
    </location>
</feature>
<evidence type="ECO:0000259" key="13">
    <source>
        <dbReference type="Pfam" id="PF00361"/>
    </source>
</evidence>
<dbReference type="PANTHER" id="PTHR43507">
    <property type="entry name" value="NADH-UBIQUINONE OXIDOREDUCTASE CHAIN 4"/>
    <property type="match status" value="1"/>
</dbReference>
<evidence type="ECO:0000256" key="7">
    <source>
        <dbReference type="ARBA" id="ARBA00025189"/>
    </source>
</evidence>
<evidence type="ECO:0000256" key="4">
    <source>
        <dbReference type="ARBA" id="ARBA00022692"/>
    </source>
</evidence>
<feature type="transmembrane region" description="Helical" evidence="12">
    <location>
        <begin position="460"/>
        <end position="476"/>
    </location>
</feature>
<keyword evidence="4 11" id="KW-0812">Transmembrane</keyword>
<evidence type="ECO:0000256" key="10">
    <source>
        <dbReference type="ARBA" id="ARBA00032798"/>
    </source>
</evidence>
<dbReference type="GO" id="GO:0008137">
    <property type="term" value="F:NADH dehydrogenase (ubiquinone) activity"/>
    <property type="evidence" value="ECO:0007669"/>
    <property type="project" value="InterPro"/>
</dbReference>